<evidence type="ECO:0000313" key="8">
    <source>
        <dbReference type="Proteomes" id="UP000535543"/>
    </source>
</evidence>
<comment type="subcellular location">
    <subcellularLocation>
        <location evidence="1">Cell envelope</location>
    </subcellularLocation>
</comment>
<dbReference type="SUPFAM" id="SSF53850">
    <property type="entry name" value="Periplasmic binding protein-like II"/>
    <property type="match status" value="1"/>
</dbReference>
<dbReference type="Gene3D" id="3.40.190.10">
    <property type="entry name" value="Periplasmic binding protein-like II"/>
    <property type="match status" value="2"/>
</dbReference>
<evidence type="ECO:0000256" key="4">
    <source>
        <dbReference type="ARBA" id="ARBA00022729"/>
    </source>
</evidence>
<dbReference type="PANTHER" id="PTHR43649:SF28">
    <property type="entry name" value="BINDING PROTEIN COMPONENT OF ABC SUGAR TRANSPORTER-RELATED"/>
    <property type="match status" value="1"/>
</dbReference>
<evidence type="ECO:0000256" key="6">
    <source>
        <dbReference type="ARBA" id="ARBA00049753"/>
    </source>
</evidence>
<organism evidence="7 8">
    <name type="scientific">Antrihabitans stalactiti</name>
    <dbReference type="NCBI Taxonomy" id="2584121"/>
    <lineage>
        <taxon>Bacteria</taxon>
        <taxon>Bacillati</taxon>
        <taxon>Actinomycetota</taxon>
        <taxon>Actinomycetes</taxon>
        <taxon>Mycobacteriales</taxon>
        <taxon>Nocardiaceae</taxon>
        <taxon>Antrihabitans</taxon>
    </lineage>
</organism>
<keyword evidence="3" id="KW-0813">Transport</keyword>
<name>A0A848KD03_9NOCA</name>
<dbReference type="InterPro" id="IPR006059">
    <property type="entry name" value="SBP"/>
</dbReference>
<proteinExistence type="inferred from homology"/>
<dbReference type="Proteomes" id="UP000535543">
    <property type="component" value="Unassembled WGS sequence"/>
</dbReference>
<dbReference type="AlphaFoldDB" id="A0A848KD03"/>
<reference evidence="7 8" key="2">
    <citation type="submission" date="2020-06" db="EMBL/GenBank/DDBJ databases">
        <title>Antribacter stalactiti gen. nov., sp. nov., a new member of the family Nacardiaceae isolated from a cave.</title>
        <authorList>
            <person name="Kim I.S."/>
        </authorList>
    </citation>
    <scope>NUCLEOTIDE SEQUENCE [LARGE SCALE GENOMIC DNA]</scope>
    <source>
        <strain evidence="7 8">YC2-7</strain>
    </source>
</reference>
<keyword evidence="4" id="KW-0732">Signal</keyword>
<protein>
    <recommendedName>
        <fullName evidence="6">Probable sugar-binding periplasmic protein</fullName>
    </recommendedName>
</protein>
<evidence type="ECO:0000256" key="3">
    <source>
        <dbReference type="ARBA" id="ARBA00022448"/>
    </source>
</evidence>
<dbReference type="GO" id="GO:0030313">
    <property type="term" value="C:cell envelope"/>
    <property type="evidence" value="ECO:0007669"/>
    <property type="project" value="UniProtKB-SubCell"/>
</dbReference>
<dbReference type="PANTHER" id="PTHR43649">
    <property type="entry name" value="ARABINOSE-BINDING PROTEIN-RELATED"/>
    <property type="match status" value="1"/>
</dbReference>
<evidence type="ECO:0000313" key="7">
    <source>
        <dbReference type="EMBL" id="NMN95438.1"/>
    </source>
</evidence>
<dbReference type="Pfam" id="PF01547">
    <property type="entry name" value="SBP_bac_1"/>
    <property type="match status" value="1"/>
</dbReference>
<gene>
    <name evidence="7" type="ORF">FGL95_10390</name>
</gene>
<comment type="similarity">
    <text evidence="2">Belongs to the bacterial solute-binding protein 1 family.</text>
</comment>
<comment type="caution">
    <text evidence="7">The sequence shown here is derived from an EMBL/GenBank/DDBJ whole genome shotgun (WGS) entry which is preliminary data.</text>
</comment>
<comment type="function">
    <text evidence="5">Part of a binding-protein-dependent transport system for a sugar.</text>
</comment>
<reference evidence="7 8" key="1">
    <citation type="submission" date="2019-05" db="EMBL/GenBank/DDBJ databases">
        <authorList>
            <person name="Lee S.D."/>
        </authorList>
    </citation>
    <scope>NUCLEOTIDE SEQUENCE [LARGE SCALE GENOMIC DNA]</scope>
    <source>
        <strain evidence="7 8">YC2-7</strain>
    </source>
</reference>
<evidence type="ECO:0000256" key="5">
    <source>
        <dbReference type="ARBA" id="ARBA00049629"/>
    </source>
</evidence>
<dbReference type="InterPro" id="IPR050490">
    <property type="entry name" value="Bact_solute-bd_prot1"/>
</dbReference>
<keyword evidence="8" id="KW-1185">Reference proteome</keyword>
<evidence type="ECO:0000256" key="2">
    <source>
        <dbReference type="ARBA" id="ARBA00008520"/>
    </source>
</evidence>
<sequence>MIGCSSKESNDVEVFTWWASGSEKSGLDALVKVFDEQHPSLNFVNGSVLGGAGSNARDVLASRMAAHNPPDTFQVHAGMELADYIKAGQVQDLAAMYTENGWRDVFPARLLELLTVDGKIYSVPSNVHRANVVWANTDVLTRAGVDPKHQPANLDEWFGDLDRIKATGVTPLAMGKDWTQVHLLETVLLARLGPAAYTALFDKREGWDSPQVSGAIGDFARLLTYTNADSQFLDWSDALQQVIDGKAAYNVMGDWADAAFRDQGKKFDVDYTAFPVPGSQGSFDFLADSFTLPVGSKHETAAKAWLTTVASAEGQRAFNTAKGSIPARTEMDAGDYPKYQQIAHESYTNDVIVPSLAHGAATSVRWLADITTAVREFGTTHDVDKLRTTLVAGATKNGP</sequence>
<dbReference type="EMBL" id="VCQU01000003">
    <property type="protein sequence ID" value="NMN95438.1"/>
    <property type="molecule type" value="Genomic_DNA"/>
</dbReference>
<evidence type="ECO:0000256" key="1">
    <source>
        <dbReference type="ARBA" id="ARBA00004196"/>
    </source>
</evidence>
<accession>A0A848KD03</accession>